<dbReference type="PANTHER" id="PTHR31744">
    <property type="entry name" value="PROTEIN CUP-SHAPED COTYLEDON 2-RELATED"/>
    <property type="match status" value="1"/>
</dbReference>
<dbReference type="GO" id="GO:0003677">
    <property type="term" value="F:DNA binding"/>
    <property type="evidence" value="ECO:0007669"/>
    <property type="project" value="UniProtKB-KW"/>
</dbReference>
<keyword evidence="3" id="KW-0238">DNA-binding</keyword>
<protein>
    <recommendedName>
        <fullName evidence="6">NAC domain-containing protein</fullName>
    </recommendedName>
</protein>
<sequence>MGRNSSLPPGFRFHPTDVELVKYYLKRKVLGKKFHFQAIAEIEINKYAPWDLPNKSCLRTRDLKWYFFCPTEKKYASGVRKKRATDIGYWKTTGKDRSVQYKNEVVGMIKTLVFHIGKAPKGDRTDWVMYEYRLEEKELADKGIAQDEYVLCVIFKKDGPGPKNGAQYGAPFNEDEWDDGDDEVEKEVNAQPTILPALMHAPAFILPNNPNMSIATSSCVPESTCTGPLISCPSQAPSTACTTLPRVSNDDVASTEDLQVVHGGVNGGEADSSAGMSAPAFQQSCNPNSSILASSSSYVLENTCSACIPSVGATQVESPQIVYDTDDILSMLDFLDNDITKVGHGYVTCYLLFHGRIVSKIYYLLPCLFFSAKSADFGGIAEPETDIFENLGDLAPLEGAGDSIPISQYFMDPMLPGSNADYLELLDLDSPLNHGRGK</sequence>
<evidence type="ECO:0000256" key="5">
    <source>
        <dbReference type="ARBA" id="ARBA00023242"/>
    </source>
</evidence>
<evidence type="ECO:0000256" key="1">
    <source>
        <dbReference type="ARBA" id="ARBA00004123"/>
    </source>
</evidence>
<dbReference type="GO" id="GO:0005634">
    <property type="term" value="C:nucleus"/>
    <property type="evidence" value="ECO:0007669"/>
    <property type="project" value="UniProtKB-SubCell"/>
</dbReference>
<dbReference type="PROSITE" id="PS51005">
    <property type="entry name" value="NAC"/>
    <property type="match status" value="1"/>
</dbReference>
<keyword evidence="2" id="KW-0805">Transcription regulation</keyword>
<keyword evidence="4" id="KW-0804">Transcription</keyword>
<dbReference type="EMBL" id="JAAWWB010000014">
    <property type="protein sequence ID" value="KAG6767443.1"/>
    <property type="molecule type" value="Genomic_DNA"/>
</dbReference>
<evidence type="ECO:0000259" key="6">
    <source>
        <dbReference type="PROSITE" id="PS51005"/>
    </source>
</evidence>
<dbReference type="Proteomes" id="UP000886885">
    <property type="component" value="Chromosome 7D"/>
</dbReference>
<dbReference type="GO" id="GO:0006355">
    <property type="term" value="P:regulation of DNA-templated transcription"/>
    <property type="evidence" value="ECO:0007669"/>
    <property type="project" value="InterPro"/>
</dbReference>
<evidence type="ECO:0000256" key="3">
    <source>
        <dbReference type="ARBA" id="ARBA00023125"/>
    </source>
</evidence>
<dbReference type="FunFam" id="2.170.150.80:FF:000002">
    <property type="entry name" value="Nac domain-containing protein 86"/>
    <property type="match status" value="1"/>
</dbReference>
<evidence type="ECO:0000256" key="2">
    <source>
        <dbReference type="ARBA" id="ARBA00023015"/>
    </source>
</evidence>
<accession>A0A8X7ZAS1</accession>
<dbReference type="AlphaFoldDB" id="A0A8X7ZAS1"/>
<proteinExistence type="predicted"/>
<comment type="subcellular location">
    <subcellularLocation>
        <location evidence="1">Nucleus</location>
    </subcellularLocation>
</comment>
<reference evidence="7" key="1">
    <citation type="journal article" date="2020" name="bioRxiv">
        <title>Hybrid origin of Populus tomentosa Carr. identified through genome sequencing and phylogenomic analysis.</title>
        <authorList>
            <person name="An X."/>
            <person name="Gao K."/>
            <person name="Chen Z."/>
            <person name="Li J."/>
            <person name="Yang X."/>
            <person name="Yang X."/>
            <person name="Zhou J."/>
            <person name="Guo T."/>
            <person name="Zhao T."/>
            <person name="Huang S."/>
            <person name="Miao D."/>
            <person name="Khan W.U."/>
            <person name="Rao P."/>
            <person name="Ye M."/>
            <person name="Lei B."/>
            <person name="Liao W."/>
            <person name="Wang J."/>
            <person name="Ji L."/>
            <person name="Li Y."/>
            <person name="Guo B."/>
            <person name="Mustafa N.S."/>
            <person name="Li S."/>
            <person name="Yun Q."/>
            <person name="Keller S.R."/>
            <person name="Mao J."/>
            <person name="Zhang R."/>
            <person name="Strauss S.H."/>
        </authorList>
    </citation>
    <scope>NUCLEOTIDE SEQUENCE</scope>
    <source>
        <strain evidence="7">GM15</strain>
        <tissue evidence="7">Leaf</tissue>
    </source>
</reference>
<dbReference type="Pfam" id="PF02365">
    <property type="entry name" value="NAM"/>
    <property type="match status" value="1"/>
</dbReference>
<evidence type="ECO:0000313" key="8">
    <source>
        <dbReference type="Proteomes" id="UP000886885"/>
    </source>
</evidence>
<organism evidence="7 8">
    <name type="scientific">Populus tomentosa</name>
    <name type="common">Chinese white poplar</name>
    <dbReference type="NCBI Taxonomy" id="118781"/>
    <lineage>
        <taxon>Eukaryota</taxon>
        <taxon>Viridiplantae</taxon>
        <taxon>Streptophyta</taxon>
        <taxon>Embryophyta</taxon>
        <taxon>Tracheophyta</taxon>
        <taxon>Spermatophyta</taxon>
        <taxon>Magnoliopsida</taxon>
        <taxon>eudicotyledons</taxon>
        <taxon>Gunneridae</taxon>
        <taxon>Pentapetalae</taxon>
        <taxon>rosids</taxon>
        <taxon>fabids</taxon>
        <taxon>Malpighiales</taxon>
        <taxon>Salicaceae</taxon>
        <taxon>Saliceae</taxon>
        <taxon>Populus</taxon>
    </lineage>
</organism>
<evidence type="ECO:0000313" key="7">
    <source>
        <dbReference type="EMBL" id="KAG6767443.1"/>
    </source>
</evidence>
<keyword evidence="8" id="KW-1185">Reference proteome</keyword>
<comment type="caution">
    <text evidence="7">The sequence shown here is derived from an EMBL/GenBank/DDBJ whole genome shotgun (WGS) entry which is preliminary data.</text>
</comment>
<gene>
    <name evidence="7" type="ORF">POTOM_028648</name>
</gene>
<evidence type="ECO:0000256" key="4">
    <source>
        <dbReference type="ARBA" id="ARBA00023163"/>
    </source>
</evidence>
<keyword evidence="5" id="KW-0539">Nucleus</keyword>
<dbReference type="OrthoDB" id="1882472at2759"/>
<dbReference type="InterPro" id="IPR003441">
    <property type="entry name" value="NAC-dom"/>
</dbReference>
<feature type="domain" description="NAC" evidence="6">
    <location>
        <begin position="7"/>
        <end position="157"/>
    </location>
</feature>
<name>A0A8X7ZAS1_POPTO</name>
<dbReference type="PANTHER" id="PTHR31744:SF210">
    <property type="entry name" value="NAC DOMAIN-CONTAINING PROTEIN 86-LIKE"/>
    <property type="match status" value="1"/>
</dbReference>